<dbReference type="EMBL" id="JBFAUK010000019">
    <property type="protein sequence ID" value="MEV5509223.1"/>
    <property type="molecule type" value="Genomic_DNA"/>
</dbReference>
<feature type="transmembrane region" description="Helical" evidence="2">
    <location>
        <begin position="41"/>
        <end position="61"/>
    </location>
</feature>
<name>A0ABV3K2R8_STRON</name>
<keyword evidence="4" id="KW-1185">Reference proteome</keyword>
<keyword evidence="2" id="KW-0812">Transmembrane</keyword>
<keyword evidence="2" id="KW-0472">Membrane</keyword>
<proteinExistence type="predicted"/>
<dbReference type="Proteomes" id="UP001552594">
    <property type="component" value="Unassembled WGS sequence"/>
</dbReference>
<evidence type="ECO:0000256" key="2">
    <source>
        <dbReference type="SAM" id="Phobius"/>
    </source>
</evidence>
<gene>
    <name evidence="3" type="ORF">AB0L16_22785</name>
</gene>
<feature type="region of interest" description="Disordered" evidence="1">
    <location>
        <begin position="1"/>
        <end position="37"/>
    </location>
</feature>
<dbReference type="RefSeq" id="WP_109282243.1">
    <property type="nucleotide sequence ID" value="NZ_JBFAUK010000019.1"/>
</dbReference>
<organism evidence="3 4">
    <name type="scientific">Streptomyces orinoci</name>
    <name type="common">Streptoverticillium orinoci</name>
    <dbReference type="NCBI Taxonomy" id="67339"/>
    <lineage>
        <taxon>Bacteria</taxon>
        <taxon>Bacillati</taxon>
        <taxon>Actinomycetota</taxon>
        <taxon>Actinomycetes</taxon>
        <taxon>Kitasatosporales</taxon>
        <taxon>Streptomycetaceae</taxon>
        <taxon>Streptomyces</taxon>
    </lineage>
</organism>
<accession>A0ABV3K2R8</accession>
<sequence length="88" mass="8697">MLRPHDASAPGQTLPPVRDGGGYGGYDDGPGGGHGGSRKSMLSTVLLVLAGVLVLVGAIFLSRTLTPRGLPSCSMVGSGGPDPVPCPS</sequence>
<feature type="compositionally biased region" description="Gly residues" evidence="1">
    <location>
        <begin position="19"/>
        <end position="35"/>
    </location>
</feature>
<keyword evidence="2" id="KW-1133">Transmembrane helix</keyword>
<comment type="caution">
    <text evidence="3">The sequence shown here is derived from an EMBL/GenBank/DDBJ whole genome shotgun (WGS) entry which is preliminary data.</text>
</comment>
<evidence type="ECO:0000256" key="1">
    <source>
        <dbReference type="SAM" id="MobiDB-lite"/>
    </source>
</evidence>
<evidence type="ECO:0000313" key="4">
    <source>
        <dbReference type="Proteomes" id="UP001552594"/>
    </source>
</evidence>
<evidence type="ECO:0000313" key="3">
    <source>
        <dbReference type="EMBL" id="MEV5509223.1"/>
    </source>
</evidence>
<protein>
    <submittedName>
        <fullName evidence="3">Uncharacterized protein</fullName>
    </submittedName>
</protein>
<reference evidence="3 4" key="1">
    <citation type="submission" date="2024-06" db="EMBL/GenBank/DDBJ databases">
        <title>The Natural Products Discovery Center: Release of the First 8490 Sequenced Strains for Exploring Actinobacteria Biosynthetic Diversity.</title>
        <authorList>
            <person name="Kalkreuter E."/>
            <person name="Kautsar S.A."/>
            <person name="Yang D."/>
            <person name="Bader C.D."/>
            <person name="Teijaro C.N."/>
            <person name="Fluegel L."/>
            <person name="Davis C.M."/>
            <person name="Simpson J.R."/>
            <person name="Lauterbach L."/>
            <person name="Steele A.D."/>
            <person name="Gui C."/>
            <person name="Meng S."/>
            <person name="Li G."/>
            <person name="Viehrig K."/>
            <person name="Ye F."/>
            <person name="Su P."/>
            <person name="Kiefer A.F."/>
            <person name="Nichols A."/>
            <person name="Cepeda A.J."/>
            <person name="Yan W."/>
            <person name="Fan B."/>
            <person name="Jiang Y."/>
            <person name="Adhikari A."/>
            <person name="Zheng C.-J."/>
            <person name="Schuster L."/>
            <person name="Cowan T.M."/>
            <person name="Smanski M.J."/>
            <person name="Chevrette M.G."/>
            <person name="De Carvalho L.P.S."/>
            <person name="Shen B."/>
        </authorList>
    </citation>
    <scope>NUCLEOTIDE SEQUENCE [LARGE SCALE GENOMIC DNA]</scope>
    <source>
        <strain evidence="3 4">NPDC052347</strain>
    </source>
</reference>